<evidence type="ECO:0000313" key="2">
    <source>
        <dbReference type="EMBL" id="ANI16208.1"/>
    </source>
</evidence>
<feature type="domain" description="Nucleotide modification associated" evidence="1">
    <location>
        <begin position="23"/>
        <end position="120"/>
    </location>
</feature>
<evidence type="ECO:0000313" key="3">
    <source>
        <dbReference type="Proteomes" id="UP000077748"/>
    </source>
</evidence>
<dbReference type="EMBL" id="CP015878">
    <property type="protein sequence ID" value="ANI16208.1"/>
    <property type="molecule type" value="Genomic_DNA"/>
</dbReference>
<protein>
    <recommendedName>
        <fullName evidence="1">Nucleotide modification associated domain-containing protein</fullName>
    </recommendedName>
</protein>
<accession>A0A1A9KFB9</accession>
<dbReference type="InterPro" id="IPR041135">
    <property type="entry name" value="Nmad3"/>
</dbReference>
<proteinExistence type="predicted"/>
<organism evidence="2 3">
    <name type="scientific">Pseudomonas citronellolis</name>
    <dbReference type="NCBI Taxonomy" id="53408"/>
    <lineage>
        <taxon>Bacteria</taxon>
        <taxon>Pseudomonadati</taxon>
        <taxon>Pseudomonadota</taxon>
        <taxon>Gammaproteobacteria</taxon>
        <taxon>Pseudomonadales</taxon>
        <taxon>Pseudomonadaceae</taxon>
        <taxon>Pseudomonas</taxon>
    </lineage>
</organism>
<gene>
    <name evidence="2" type="ORF">A9C11_20490</name>
</gene>
<reference evidence="2 3" key="1">
    <citation type="submission" date="2016-05" db="EMBL/GenBank/DDBJ databases">
        <title>Genome Sequence of Pseudomonas citronellolis Strain SJTE-3, an Estrogens and Persistent Organic Pollutants degradation strain.</title>
        <authorList>
            <person name="Liang R."/>
        </authorList>
    </citation>
    <scope>NUCLEOTIDE SEQUENCE [LARGE SCALE GENOMIC DNA]</scope>
    <source>
        <strain evidence="2 3">SJTE-3</strain>
    </source>
</reference>
<dbReference type="AlphaFoldDB" id="A0A1A9KFB9"/>
<name>A0A1A9KFB9_9PSED</name>
<dbReference type="Proteomes" id="UP000077748">
    <property type="component" value="Chromosome"/>
</dbReference>
<dbReference type="Pfam" id="PF18754">
    <property type="entry name" value="Nmad3"/>
    <property type="match status" value="1"/>
</dbReference>
<sequence>MTHRVSYTVLDDEFDLVSDNMLLWSSQPQRHGGWKENNTLYIAADHLMLDGRIAPRPGFGLFKTGFRLTESHAPRPSIWSVPDWLNPTRGGVGLTYHPSQRWSSSRTLEAAARGQEFVADITNRADALAWLDQLFAQEA</sequence>
<evidence type="ECO:0000259" key="1">
    <source>
        <dbReference type="Pfam" id="PF18754"/>
    </source>
</evidence>